<keyword evidence="4" id="KW-0723">Serine/threonine-protein kinase</keyword>
<keyword evidence="15" id="KW-0472">Membrane</keyword>
<evidence type="ECO:0000256" key="15">
    <source>
        <dbReference type="ARBA" id="ARBA00023136"/>
    </source>
</evidence>
<feature type="domain" description="Protein kinase" evidence="20">
    <location>
        <begin position="40"/>
        <end position="301"/>
    </location>
</feature>
<keyword evidence="10" id="KW-0677">Repeat</keyword>
<keyword evidence="11" id="KW-0547">Nucleotide-binding</keyword>
<evidence type="ECO:0000256" key="10">
    <source>
        <dbReference type="ARBA" id="ARBA00022737"/>
    </source>
</evidence>
<keyword evidence="9" id="KW-0732">Signal</keyword>
<reference evidence="21 22" key="1">
    <citation type="journal article" date="2021" name="Nat. Plants">
        <title>The Taxus genome provides insights into paclitaxel biosynthesis.</title>
        <authorList>
            <person name="Xiong X."/>
            <person name="Gou J."/>
            <person name="Liao Q."/>
            <person name="Li Y."/>
            <person name="Zhou Q."/>
            <person name="Bi G."/>
            <person name="Li C."/>
            <person name="Du R."/>
            <person name="Wang X."/>
            <person name="Sun T."/>
            <person name="Guo L."/>
            <person name="Liang H."/>
            <person name="Lu P."/>
            <person name="Wu Y."/>
            <person name="Zhang Z."/>
            <person name="Ro D.K."/>
            <person name="Shang Y."/>
            <person name="Huang S."/>
            <person name="Yan J."/>
        </authorList>
    </citation>
    <scope>NUCLEOTIDE SEQUENCE [LARGE SCALE GENOMIC DNA]</scope>
    <source>
        <strain evidence="21">Ta-2019</strain>
    </source>
</reference>
<evidence type="ECO:0000256" key="17">
    <source>
        <dbReference type="ARBA" id="ARBA00023180"/>
    </source>
</evidence>
<dbReference type="PANTHER" id="PTHR48055:SF57">
    <property type="entry name" value="PROTEIN KINASE DOMAIN-CONTAINING PROTEIN"/>
    <property type="match status" value="1"/>
</dbReference>
<keyword evidence="8" id="KW-0812">Transmembrane</keyword>
<dbReference type="PROSITE" id="PS00108">
    <property type="entry name" value="PROTEIN_KINASE_ST"/>
    <property type="match status" value="1"/>
</dbReference>
<keyword evidence="14" id="KW-1133">Transmembrane helix</keyword>
<dbReference type="GO" id="GO:0005886">
    <property type="term" value="C:plasma membrane"/>
    <property type="evidence" value="ECO:0007669"/>
    <property type="project" value="UniProtKB-SubCell"/>
</dbReference>
<evidence type="ECO:0000256" key="13">
    <source>
        <dbReference type="ARBA" id="ARBA00022840"/>
    </source>
</evidence>
<dbReference type="Gene3D" id="3.30.200.20">
    <property type="entry name" value="Phosphorylase Kinase, domain 1"/>
    <property type="match status" value="1"/>
</dbReference>
<evidence type="ECO:0000256" key="1">
    <source>
        <dbReference type="ARBA" id="ARBA00004162"/>
    </source>
</evidence>
<sequence length="301" mass="33444">CLYITFLWKHFCGKQKPEPLIDLGHPRISFKELRIATNGFGKGNLLGVGSVGSVYKGVLANGTLVAVKVLNLQDNSAYNSFIIECQVLSKAIHRNLIRVLTSCSNLDIKALVLEFMCNGNLEKQLHCDSIMCNIGGVCKMNLQTRLQIAIDIARGLAYLHHDCSIQVIHCDLKPSNVLLDYYMTAHVADFGNAQILSENSMHTVSSPKTIQGTLGYIAPEYGVSANVSTKGDVYSYGILLLEILTKKRPTDQMFVEGLSLRMWVSMVFPHRIAEVIDYCITHCNGGATDERWQCLIEMTRV</sequence>
<keyword evidence="16" id="KW-0675">Receptor</keyword>
<evidence type="ECO:0000256" key="19">
    <source>
        <dbReference type="ARBA" id="ARBA00048679"/>
    </source>
</evidence>
<feature type="non-terminal residue" evidence="21">
    <location>
        <position position="1"/>
    </location>
</feature>
<evidence type="ECO:0000256" key="4">
    <source>
        <dbReference type="ARBA" id="ARBA00022527"/>
    </source>
</evidence>
<dbReference type="InterPro" id="IPR051564">
    <property type="entry name" value="LRR_receptor-like_kinase"/>
</dbReference>
<evidence type="ECO:0000256" key="12">
    <source>
        <dbReference type="ARBA" id="ARBA00022777"/>
    </source>
</evidence>
<evidence type="ECO:0000256" key="14">
    <source>
        <dbReference type="ARBA" id="ARBA00022989"/>
    </source>
</evidence>
<dbReference type="SMART" id="SM00220">
    <property type="entry name" value="S_TKc"/>
    <property type="match status" value="1"/>
</dbReference>
<dbReference type="InterPro" id="IPR008271">
    <property type="entry name" value="Ser/Thr_kinase_AS"/>
</dbReference>
<evidence type="ECO:0000259" key="20">
    <source>
        <dbReference type="PROSITE" id="PS50011"/>
    </source>
</evidence>
<organism evidence="21 22">
    <name type="scientific">Taxus chinensis</name>
    <name type="common">Chinese yew</name>
    <name type="synonym">Taxus wallichiana var. chinensis</name>
    <dbReference type="NCBI Taxonomy" id="29808"/>
    <lineage>
        <taxon>Eukaryota</taxon>
        <taxon>Viridiplantae</taxon>
        <taxon>Streptophyta</taxon>
        <taxon>Embryophyta</taxon>
        <taxon>Tracheophyta</taxon>
        <taxon>Spermatophyta</taxon>
        <taxon>Pinopsida</taxon>
        <taxon>Pinidae</taxon>
        <taxon>Conifers II</taxon>
        <taxon>Cupressales</taxon>
        <taxon>Taxaceae</taxon>
        <taxon>Taxus</taxon>
    </lineage>
</organism>
<dbReference type="PANTHER" id="PTHR48055">
    <property type="entry name" value="LEUCINE-RICH REPEAT RECEPTOR PROTEIN KINASE EMS1"/>
    <property type="match status" value="1"/>
</dbReference>
<evidence type="ECO:0000256" key="18">
    <source>
        <dbReference type="ARBA" id="ARBA00047899"/>
    </source>
</evidence>
<feature type="non-terminal residue" evidence="21">
    <location>
        <position position="301"/>
    </location>
</feature>
<dbReference type="GO" id="GO:0005524">
    <property type="term" value="F:ATP binding"/>
    <property type="evidence" value="ECO:0007669"/>
    <property type="project" value="UniProtKB-KW"/>
</dbReference>
<keyword evidence="5" id="KW-0597">Phosphoprotein</keyword>
<keyword evidence="3" id="KW-1003">Cell membrane</keyword>
<dbReference type="InterPro" id="IPR011009">
    <property type="entry name" value="Kinase-like_dom_sf"/>
</dbReference>
<proteinExistence type="predicted"/>
<dbReference type="FunFam" id="3.30.200.20:FF:000661">
    <property type="entry name" value="Serine-threonine protein kinase plant-type"/>
    <property type="match status" value="1"/>
</dbReference>
<evidence type="ECO:0000256" key="3">
    <source>
        <dbReference type="ARBA" id="ARBA00022475"/>
    </source>
</evidence>
<evidence type="ECO:0000313" key="21">
    <source>
        <dbReference type="EMBL" id="KAH9304096.1"/>
    </source>
</evidence>
<evidence type="ECO:0000256" key="11">
    <source>
        <dbReference type="ARBA" id="ARBA00022741"/>
    </source>
</evidence>
<comment type="caution">
    <text evidence="21">The sequence shown here is derived from an EMBL/GenBank/DDBJ whole genome shotgun (WGS) entry which is preliminary data.</text>
</comment>
<evidence type="ECO:0000256" key="8">
    <source>
        <dbReference type="ARBA" id="ARBA00022692"/>
    </source>
</evidence>
<comment type="catalytic activity">
    <reaction evidence="19">
        <text>L-seryl-[protein] + ATP = O-phospho-L-seryl-[protein] + ADP + H(+)</text>
        <dbReference type="Rhea" id="RHEA:17989"/>
        <dbReference type="Rhea" id="RHEA-COMP:9863"/>
        <dbReference type="Rhea" id="RHEA-COMP:11604"/>
        <dbReference type="ChEBI" id="CHEBI:15378"/>
        <dbReference type="ChEBI" id="CHEBI:29999"/>
        <dbReference type="ChEBI" id="CHEBI:30616"/>
        <dbReference type="ChEBI" id="CHEBI:83421"/>
        <dbReference type="ChEBI" id="CHEBI:456216"/>
        <dbReference type="EC" id="2.7.11.1"/>
    </reaction>
</comment>
<dbReference type="EC" id="2.7.11.1" evidence="2"/>
<dbReference type="Proteomes" id="UP000824469">
    <property type="component" value="Unassembled WGS sequence"/>
</dbReference>
<name>A0AA38CQF3_TAXCH</name>
<evidence type="ECO:0000256" key="16">
    <source>
        <dbReference type="ARBA" id="ARBA00023170"/>
    </source>
</evidence>
<dbReference type="Pfam" id="PF00069">
    <property type="entry name" value="Pkinase"/>
    <property type="match status" value="1"/>
</dbReference>
<keyword evidence="22" id="KW-1185">Reference proteome</keyword>
<evidence type="ECO:0000256" key="5">
    <source>
        <dbReference type="ARBA" id="ARBA00022553"/>
    </source>
</evidence>
<keyword evidence="12" id="KW-0418">Kinase</keyword>
<evidence type="ECO:0000256" key="6">
    <source>
        <dbReference type="ARBA" id="ARBA00022614"/>
    </source>
</evidence>
<dbReference type="Gene3D" id="1.10.510.10">
    <property type="entry name" value="Transferase(Phosphotransferase) domain 1"/>
    <property type="match status" value="1"/>
</dbReference>
<dbReference type="InterPro" id="IPR000719">
    <property type="entry name" value="Prot_kinase_dom"/>
</dbReference>
<dbReference type="SUPFAM" id="SSF56112">
    <property type="entry name" value="Protein kinase-like (PK-like)"/>
    <property type="match status" value="1"/>
</dbReference>
<keyword evidence="17" id="KW-0325">Glycoprotein</keyword>
<comment type="catalytic activity">
    <reaction evidence="18">
        <text>L-threonyl-[protein] + ATP = O-phospho-L-threonyl-[protein] + ADP + H(+)</text>
        <dbReference type="Rhea" id="RHEA:46608"/>
        <dbReference type="Rhea" id="RHEA-COMP:11060"/>
        <dbReference type="Rhea" id="RHEA-COMP:11605"/>
        <dbReference type="ChEBI" id="CHEBI:15378"/>
        <dbReference type="ChEBI" id="CHEBI:30013"/>
        <dbReference type="ChEBI" id="CHEBI:30616"/>
        <dbReference type="ChEBI" id="CHEBI:61977"/>
        <dbReference type="ChEBI" id="CHEBI:456216"/>
        <dbReference type="EC" id="2.7.11.1"/>
    </reaction>
</comment>
<dbReference type="AlphaFoldDB" id="A0AA38CQF3"/>
<evidence type="ECO:0000313" key="22">
    <source>
        <dbReference type="Proteomes" id="UP000824469"/>
    </source>
</evidence>
<dbReference type="FunFam" id="1.10.510.10:FF:000358">
    <property type="entry name" value="Putative leucine-rich repeat receptor-like serine/threonine-protein kinase"/>
    <property type="match status" value="1"/>
</dbReference>
<dbReference type="EMBL" id="JAHRHJ020000008">
    <property type="protein sequence ID" value="KAH9304096.1"/>
    <property type="molecule type" value="Genomic_DNA"/>
</dbReference>
<keyword evidence="13" id="KW-0067">ATP-binding</keyword>
<comment type="subcellular location">
    <subcellularLocation>
        <location evidence="1">Cell membrane</location>
        <topology evidence="1">Single-pass membrane protein</topology>
    </subcellularLocation>
</comment>
<keyword evidence="7" id="KW-0808">Transferase</keyword>
<evidence type="ECO:0000256" key="2">
    <source>
        <dbReference type="ARBA" id="ARBA00012513"/>
    </source>
</evidence>
<accession>A0AA38CQF3</accession>
<evidence type="ECO:0000256" key="9">
    <source>
        <dbReference type="ARBA" id="ARBA00022729"/>
    </source>
</evidence>
<dbReference type="PROSITE" id="PS50011">
    <property type="entry name" value="PROTEIN_KINASE_DOM"/>
    <property type="match status" value="1"/>
</dbReference>
<keyword evidence="6" id="KW-0433">Leucine-rich repeat</keyword>
<protein>
    <recommendedName>
        <fullName evidence="2">non-specific serine/threonine protein kinase</fullName>
        <ecNumber evidence="2">2.7.11.1</ecNumber>
    </recommendedName>
</protein>
<dbReference type="OMA" id="KNDATHT"/>
<evidence type="ECO:0000256" key="7">
    <source>
        <dbReference type="ARBA" id="ARBA00022679"/>
    </source>
</evidence>
<dbReference type="GO" id="GO:0004674">
    <property type="term" value="F:protein serine/threonine kinase activity"/>
    <property type="evidence" value="ECO:0007669"/>
    <property type="project" value="UniProtKB-KW"/>
</dbReference>
<gene>
    <name evidence="21" type="ORF">KI387_008500</name>
</gene>